<organism evidence="5">
    <name type="scientific">Arcella intermedia</name>
    <dbReference type="NCBI Taxonomy" id="1963864"/>
    <lineage>
        <taxon>Eukaryota</taxon>
        <taxon>Amoebozoa</taxon>
        <taxon>Tubulinea</taxon>
        <taxon>Elardia</taxon>
        <taxon>Arcellinida</taxon>
        <taxon>Sphaerothecina</taxon>
        <taxon>Arcellidae</taxon>
        <taxon>Arcella</taxon>
    </lineage>
</organism>
<dbReference type="AlphaFoldDB" id="A0A6B2LTM3"/>
<dbReference type="GO" id="GO:0022625">
    <property type="term" value="C:cytosolic large ribosomal subunit"/>
    <property type="evidence" value="ECO:0007669"/>
    <property type="project" value="TreeGrafter"/>
</dbReference>
<dbReference type="Gene3D" id="1.10.10.1410">
    <property type="match status" value="1"/>
</dbReference>
<evidence type="ECO:0000256" key="1">
    <source>
        <dbReference type="ARBA" id="ARBA00005436"/>
    </source>
</evidence>
<dbReference type="GO" id="GO:0002181">
    <property type="term" value="P:cytoplasmic translation"/>
    <property type="evidence" value="ECO:0007669"/>
    <property type="project" value="TreeGrafter"/>
</dbReference>
<reference evidence="5" key="1">
    <citation type="journal article" date="2020" name="J. Eukaryot. Microbiol.">
        <title>De novo Sequencing, Assembly and Annotation of the Transcriptome for the Free-Living Testate Amoeba Arcella intermedia.</title>
        <authorList>
            <person name="Ribeiro G.M."/>
            <person name="Porfirio-Sousa A.L."/>
            <person name="Maurer-Alcala X.X."/>
            <person name="Katz L.A."/>
            <person name="Lahr D.J.G."/>
        </authorList>
    </citation>
    <scope>NUCLEOTIDE SEQUENCE</scope>
</reference>
<dbReference type="GO" id="GO:0043021">
    <property type="term" value="F:ribonucleoprotein complex binding"/>
    <property type="evidence" value="ECO:0007669"/>
    <property type="project" value="TreeGrafter"/>
</dbReference>
<evidence type="ECO:0000256" key="3">
    <source>
        <dbReference type="ARBA" id="ARBA00023274"/>
    </source>
</evidence>
<name>A0A6B2LTM3_9EUKA</name>
<dbReference type="PANTHER" id="PTHR45696:SF10">
    <property type="entry name" value="LARGE RIBOSOMAL SUBUNIT PROTEIN P1"/>
    <property type="match status" value="1"/>
</dbReference>
<feature type="region of interest" description="Disordered" evidence="4">
    <location>
        <begin position="51"/>
        <end position="98"/>
    </location>
</feature>
<proteinExistence type="inferred from homology"/>
<comment type="similarity">
    <text evidence="1">Belongs to the eukaryotic ribosomal protein P1/P2 family.</text>
</comment>
<keyword evidence="3" id="KW-0687">Ribonucleoprotein</keyword>
<dbReference type="GO" id="GO:0030295">
    <property type="term" value="F:protein kinase activator activity"/>
    <property type="evidence" value="ECO:0007669"/>
    <property type="project" value="TreeGrafter"/>
</dbReference>
<dbReference type="PANTHER" id="PTHR45696">
    <property type="entry name" value="60S ACIDIC RIBOSOMAL PROTEIN P1"/>
    <property type="match status" value="1"/>
</dbReference>
<dbReference type="EMBL" id="GIBP01011251">
    <property type="protein sequence ID" value="NDV40220.1"/>
    <property type="molecule type" value="Transcribed_RNA"/>
</dbReference>
<accession>A0A6B2LTM3</accession>
<evidence type="ECO:0000313" key="5">
    <source>
        <dbReference type="EMBL" id="NDV40220.1"/>
    </source>
</evidence>
<evidence type="ECO:0000256" key="4">
    <source>
        <dbReference type="SAM" id="MobiDB-lite"/>
    </source>
</evidence>
<dbReference type="GO" id="GO:0003735">
    <property type="term" value="F:structural constituent of ribosome"/>
    <property type="evidence" value="ECO:0007669"/>
    <property type="project" value="TreeGrafter"/>
</dbReference>
<evidence type="ECO:0000256" key="2">
    <source>
        <dbReference type="ARBA" id="ARBA00022980"/>
    </source>
</evidence>
<protein>
    <recommendedName>
        <fullName evidence="6">60S acidic ribosomal protein P1</fullName>
    </recommendedName>
</protein>
<dbReference type="InterPro" id="IPR038716">
    <property type="entry name" value="P1/P2_N_sf"/>
</dbReference>
<dbReference type="Pfam" id="PF00428">
    <property type="entry name" value="Ribosomal_60s"/>
    <property type="match status" value="1"/>
</dbReference>
<feature type="compositionally biased region" description="Basic and acidic residues" evidence="4">
    <location>
        <begin position="69"/>
        <end position="88"/>
    </location>
</feature>
<evidence type="ECO:0008006" key="6">
    <source>
        <dbReference type="Google" id="ProtNLM"/>
    </source>
</evidence>
<feature type="compositionally biased region" description="Gly residues" evidence="4">
    <location>
        <begin position="51"/>
        <end position="60"/>
    </location>
</feature>
<keyword evidence="2" id="KW-0689">Ribosomal protein</keyword>
<sequence>MILHDGGQVVTAEKINTIVQAAGVEVQPFWPNLFEKILSVKNLDDLLLSAGSGGGGGGSDAGSAPAADAGKKAPEAAKPVEEEKKESSEAGMEFDLFG</sequence>
<dbReference type="FunFam" id="1.10.10.1410:FF:000002">
    <property type="entry name" value="60S acidic ribosomal protein P2"/>
    <property type="match status" value="1"/>
</dbReference>
<dbReference type="CDD" id="cd05831">
    <property type="entry name" value="Ribosomal_P1"/>
    <property type="match status" value="1"/>
</dbReference>